<dbReference type="AlphaFoldDB" id="A0A2S9ZX43"/>
<accession>A0A2S9ZX43</accession>
<name>A0A2S9ZX43_RHOTO</name>
<evidence type="ECO:0000256" key="1">
    <source>
        <dbReference type="SAM" id="MobiDB-lite"/>
    </source>
</evidence>
<feature type="compositionally biased region" description="Gly residues" evidence="1">
    <location>
        <begin position="1"/>
        <end position="10"/>
    </location>
</feature>
<comment type="caution">
    <text evidence="2">The sequence shown here is derived from an EMBL/GenBank/DDBJ whole genome shotgun (WGS) entry which is preliminary data.</text>
</comment>
<dbReference type="Proteomes" id="UP000239560">
    <property type="component" value="Unassembled WGS sequence"/>
</dbReference>
<organism evidence="2 3">
    <name type="scientific">Rhodotorula toruloides</name>
    <name type="common">Yeast</name>
    <name type="synonym">Rhodosporidium toruloides</name>
    <dbReference type="NCBI Taxonomy" id="5286"/>
    <lineage>
        <taxon>Eukaryota</taxon>
        <taxon>Fungi</taxon>
        <taxon>Dikarya</taxon>
        <taxon>Basidiomycota</taxon>
        <taxon>Pucciniomycotina</taxon>
        <taxon>Microbotryomycetes</taxon>
        <taxon>Sporidiobolales</taxon>
        <taxon>Sporidiobolaceae</taxon>
        <taxon>Rhodotorula</taxon>
    </lineage>
</organism>
<sequence length="185" mass="20026">MGKWGAGATGDPGRSRTQGESAGGSRVQAQASSSLVELLGACEEKHPQGKSECAGSRQQMRERGWTKRGMLGDSRTRCRLSGLRQGASVAADRTLDQSWGDQNNPRVTANRFVPNESSCVAHSAAGLRRSSTRSVYHLDVARNAFLAYSPTSGTLITPKRPSRFLHPSRRFRGPRQSLSGVVKRC</sequence>
<gene>
    <name evidence="2" type="ORF">AAT19DRAFT_11073</name>
</gene>
<proteinExistence type="predicted"/>
<protein>
    <submittedName>
        <fullName evidence="2">Uncharacterized protein</fullName>
    </submittedName>
</protein>
<evidence type="ECO:0000313" key="3">
    <source>
        <dbReference type="Proteomes" id="UP000239560"/>
    </source>
</evidence>
<reference evidence="2 3" key="1">
    <citation type="journal article" date="2018" name="Elife">
        <title>Functional genomics of lipid metabolism in the oleaginous yeast Rhodosporidium toruloides.</title>
        <authorList>
            <person name="Coradetti S.T."/>
            <person name="Pinel D."/>
            <person name="Geiselman G."/>
            <person name="Ito M."/>
            <person name="Mondo S."/>
            <person name="Reilly M.C."/>
            <person name="Cheng Y.F."/>
            <person name="Bauer S."/>
            <person name="Grigoriev I."/>
            <person name="Gladden J.M."/>
            <person name="Simmons B.A."/>
            <person name="Brem R."/>
            <person name="Arkin A.P."/>
            <person name="Skerker J.M."/>
        </authorList>
    </citation>
    <scope>NUCLEOTIDE SEQUENCE [LARGE SCALE GENOMIC DNA]</scope>
    <source>
        <strain evidence="2 3">NBRC 0880</strain>
    </source>
</reference>
<feature type="region of interest" description="Disordered" evidence="1">
    <location>
        <begin position="44"/>
        <end position="71"/>
    </location>
</feature>
<dbReference type="EMBL" id="LCTV02000015">
    <property type="protein sequence ID" value="PRQ70324.1"/>
    <property type="molecule type" value="Genomic_DNA"/>
</dbReference>
<feature type="region of interest" description="Disordered" evidence="1">
    <location>
        <begin position="1"/>
        <end position="32"/>
    </location>
</feature>
<evidence type="ECO:0000313" key="2">
    <source>
        <dbReference type="EMBL" id="PRQ70324.1"/>
    </source>
</evidence>